<name>A0A8D8CH17_CULPI</name>
<dbReference type="AlphaFoldDB" id="A0A8D8CH17"/>
<dbReference type="EMBL" id="HBUE01122145">
    <property type="protein sequence ID" value="CAG6492888.1"/>
    <property type="molecule type" value="Transcribed_RNA"/>
</dbReference>
<evidence type="ECO:0000313" key="2">
    <source>
        <dbReference type="EMBL" id="CAG6492888.1"/>
    </source>
</evidence>
<proteinExistence type="predicted"/>
<organism evidence="2">
    <name type="scientific">Culex pipiens</name>
    <name type="common">House mosquito</name>
    <dbReference type="NCBI Taxonomy" id="7175"/>
    <lineage>
        <taxon>Eukaryota</taxon>
        <taxon>Metazoa</taxon>
        <taxon>Ecdysozoa</taxon>
        <taxon>Arthropoda</taxon>
        <taxon>Hexapoda</taxon>
        <taxon>Insecta</taxon>
        <taxon>Pterygota</taxon>
        <taxon>Neoptera</taxon>
        <taxon>Endopterygota</taxon>
        <taxon>Diptera</taxon>
        <taxon>Nematocera</taxon>
        <taxon>Culicoidea</taxon>
        <taxon>Culicidae</taxon>
        <taxon>Culicinae</taxon>
        <taxon>Culicini</taxon>
        <taxon>Culex</taxon>
        <taxon>Culex</taxon>
    </lineage>
</organism>
<sequence>MAVKRSVPLPTNRNVPLNQKSTTCCKTTVKTKEKVACVSHLSPTVEAFLSTVATRSSRSRSGPGRPGAERHPGRPRALSRRVRPALRAPWRRSFRSGTGPCAGYCSSFGRLRRRFRDLRWRRPWTR</sequence>
<feature type="compositionally biased region" description="Basic residues" evidence="1">
    <location>
        <begin position="73"/>
        <end position="84"/>
    </location>
</feature>
<feature type="region of interest" description="Disordered" evidence="1">
    <location>
        <begin position="51"/>
        <end position="84"/>
    </location>
</feature>
<evidence type="ECO:0000256" key="1">
    <source>
        <dbReference type="SAM" id="MobiDB-lite"/>
    </source>
</evidence>
<protein>
    <submittedName>
        <fullName evidence="2">(northern house mosquito) hypothetical protein</fullName>
    </submittedName>
</protein>
<accession>A0A8D8CH17</accession>
<reference evidence="2" key="1">
    <citation type="submission" date="2021-05" db="EMBL/GenBank/DDBJ databases">
        <authorList>
            <person name="Alioto T."/>
            <person name="Alioto T."/>
            <person name="Gomez Garrido J."/>
        </authorList>
    </citation>
    <scope>NUCLEOTIDE SEQUENCE</scope>
</reference>